<evidence type="ECO:0000313" key="4">
    <source>
        <dbReference type="Proteomes" id="UP000275408"/>
    </source>
</evidence>
<reference evidence="3 4" key="1">
    <citation type="journal article" date="2018" name="Sci. Rep.">
        <title>Comparative analysis of the Pocillopora damicornis genome highlights role of immune system in coral evolution.</title>
        <authorList>
            <person name="Cunning R."/>
            <person name="Bay R.A."/>
            <person name="Gillette P."/>
            <person name="Baker A.C."/>
            <person name="Traylor-Knowles N."/>
        </authorList>
    </citation>
    <scope>NUCLEOTIDE SEQUENCE [LARGE SCALE GENOMIC DNA]</scope>
    <source>
        <strain evidence="3">RSMAS</strain>
        <tissue evidence="3">Whole animal</tissue>
    </source>
</reference>
<organism evidence="3 4">
    <name type="scientific">Pocillopora damicornis</name>
    <name type="common">Cauliflower coral</name>
    <name type="synonym">Millepora damicornis</name>
    <dbReference type="NCBI Taxonomy" id="46731"/>
    <lineage>
        <taxon>Eukaryota</taxon>
        <taxon>Metazoa</taxon>
        <taxon>Cnidaria</taxon>
        <taxon>Anthozoa</taxon>
        <taxon>Hexacorallia</taxon>
        <taxon>Scleractinia</taxon>
        <taxon>Astrocoeniina</taxon>
        <taxon>Pocilloporidae</taxon>
        <taxon>Pocillopora</taxon>
    </lineage>
</organism>
<gene>
    <name evidence="3" type="ORF">pdam_00017579</name>
</gene>
<dbReference type="InterPro" id="IPR009465">
    <property type="entry name" value="Spondin_N"/>
</dbReference>
<evidence type="ECO:0000256" key="1">
    <source>
        <dbReference type="SAM" id="MobiDB-lite"/>
    </source>
</evidence>
<dbReference type="Gene3D" id="2.60.40.2130">
    <property type="entry name" value="F-spondin domain"/>
    <property type="match status" value="2"/>
</dbReference>
<name>A0A3M6TRG0_POCDA</name>
<dbReference type="Proteomes" id="UP000275408">
    <property type="component" value="Unassembled WGS sequence"/>
</dbReference>
<feature type="domain" description="Spondin" evidence="2">
    <location>
        <begin position="193"/>
        <end position="386"/>
    </location>
</feature>
<dbReference type="InterPro" id="IPR038678">
    <property type="entry name" value="Spondin_N_sf"/>
</dbReference>
<dbReference type="EMBL" id="RCHS01003083">
    <property type="protein sequence ID" value="RMX43982.1"/>
    <property type="molecule type" value="Genomic_DNA"/>
</dbReference>
<dbReference type="GO" id="GO:0007155">
    <property type="term" value="P:cell adhesion"/>
    <property type="evidence" value="ECO:0007669"/>
    <property type="project" value="TreeGrafter"/>
</dbReference>
<dbReference type="NCBIfam" id="NF038123">
    <property type="entry name" value="NF038123_dom"/>
    <property type="match status" value="2"/>
</dbReference>
<dbReference type="PROSITE" id="PS51020">
    <property type="entry name" value="SPONDIN"/>
    <property type="match status" value="2"/>
</dbReference>
<dbReference type="OrthoDB" id="6090599at2759"/>
<dbReference type="InterPro" id="IPR051418">
    <property type="entry name" value="Spondin/Thrombospondin_T1"/>
</dbReference>
<keyword evidence="4" id="KW-1185">Reference proteome</keyword>
<feature type="region of interest" description="Disordered" evidence="1">
    <location>
        <begin position="402"/>
        <end position="430"/>
    </location>
</feature>
<feature type="compositionally biased region" description="Basic and acidic residues" evidence="1">
    <location>
        <begin position="403"/>
        <end position="430"/>
    </location>
</feature>
<feature type="domain" description="Spondin" evidence="2">
    <location>
        <begin position="1"/>
        <end position="146"/>
    </location>
</feature>
<dbReference type="STRING" id="46731.A0A3M6TRG0"/>
<proteinExistence type="predicted"/>
<evidence type="ECO:0000313" key="3">
    <source>
        <dbReference type="EMBL" id="RMX43982.1"/>
    </source>
</evidence>
<sequence>MWRRGMNASAGVKLVAEQGQTGTLKSEVEAQKSAGKIWQLILPGYGLGAVDEKTGIQVKVTAIHSKVSLISVLAPSPDWFVGVDRHDLCENGRWREAWHVITLLPYDSGTDSGSQFIGRDQETVQPVPIFRVNYTMDAVSPHPHLPPLVSGELPKAFVVRRGDVMSEELKQFVASKVPPEKKLRAFVNVLVASSMAAKCPGNANYTLTWKASWTRDNHPNTPLPSGAHFSNLIGCTHGSDYIMWRRGMNASAGVKSVAELGQTGTLKAEIEAQKSTGKVWQLILPGYGLGAVEERTGIPVKVTSNFSRVSLISMLAPSPDWFIGIDSHDLCDNGQWRKTWDVTMLPPYDSGTDSEPTFIGDQPTVPPVPIFRINHTMEGPFKANNPIKSLGEFRFMLQVETDNSGKENSTEKENSAGKDWFNEGDARISS</sequence>
<protein>
    <recommendedName>
        <fullName evidence="2">Spondin domain-containing protein</fullName>
    </recommendedName>
</protein>
<dbReference type="AlphaFoldDB" id="A0A3M6TRG0"/>
<dbReference type="PANTHER" id="PTHR11311">
    <property type="entry name" value="SPONDIN"/>
    <property type="match status" value="1"/>
</dbReference>
<dbReference type="PANTHER" id="PTHR11311:SF15">
    <property type="entry name" value="SPONDIN-2"/>
    <property type="match status" value="1"/>
</dbReference>
<dbReference type="Pfam" id="PF06468">
    <property type="entry name" value="Spond_N"/>
    <property type="match status" value="2"/>
</dbReference>
<comment type="caution">
    <text evidence="3">The sequence shown here is derived from an EMBL/GenBank/DDBJ whole genome shotgun (WGS) entry which is preliminary data.</text>
</comment>
<accession>A0A3M6TRG0</accession>
<dbReference type="GO" id="GO:0031012">
    <property type="term" value="C:extracellular matrix"/>
    <property type="evidence" value="ECO:0007669"/>
    <property type="project" value="TreeGrafter"/>
</dbReference>
<evidence type="ECO:0000259" key="2">
    <source>
        <dbReference type="PROSITE" id="PS51020"/>
    </source>
</evidence>